<feature type="compositionally biased region" description="Low complexity" evidence="1">
    <location>
        <begin position="130"/>
        <end position="146"/>
    </location>
</feature>
<accession>A0A0F3GUY7</accession>
<dbReference type="InterPro" id="IPR009279">
    <property type="entry name" value="Portal_Mu"/>
</dbReference>
<proteinExistence type="predicted"/>
<evidence type="ECO:0000256" key="1">
    <source>
        <dbReference type="SAM" id="MobiDB-lite"/>
    </source>
</evidence>
<dbReference type="EMBL" id="LACI01000894">
    <property type="protein sequence ID" value="KJU85711.1"/>
    <property type="molecule type" value="Genomic_DNA"/>
</dbReference>
<evidence type="ECO:0000313" key="2">
    <source>
        <dbReference type="EMBL" id="KJU85711.1"/>
    </source>
</evidence>
<feature type="region of interest" description="Disordered" evidence="1">
    <location>
        <begin position="130"/>
        <end position="150"/>
    </location>
</feature>
<reference evidence="2 3" key="1">
    <citation type="submission" date="2015-02" db="EMBL/GenBank/DDBJ databases">
        <title>Single-cell genomics of uncultivated deep-branching MTB reveals a conserved set of magnetosome genes.</title>
        <authorList>
            <person name="Kolinko S."/>
            <person name="Richter M."/>
            <person name="Glockner F.O."/>
            <person name="Brachmann A."/>
            <person name="Schuler D."/>
        </authorList>
    </citation>
    <scope>NUCLEOTIDE SEQUENCE [LARGE SCALE GENOMIC DNA]</scope>
    <source>
        <strain evidence="2">TM-1</strain>
    </source>
</reference>
<dbReference type="Pfam" id="PF06074">
    <property type="entry name" value="Portal_Mu"/>
    <property type="match status" value="1"/>
</dbReference>
<comment type="caution">
    <text evidence="2">The sequence shown here is derived from an EMBL/GenBank/DDBJ whole genome shotgun (WGS) entry which is preliminary data.</text>
</comment>
<gene>
    <name evidence="2" type="ORF">MBAV_002099</name>
</gene>
<evidence type="ECO:0000313" key="3">
    <source>
        <dbReference type="Proteomes" id="UP000033423"/>
    </source>
</evidence>
<dbReference type="AlphaFoldDB" id="A0A0F3GUY7"/>
<name>A0A0F3GUY7_9BACT</name>
<sequence length="232" mass="26413">MNTAITKMILGQTLTSSQGTIGSQALGKVHGSIRDEYIKSDADLISECFNQTIIPWMVDYNWPGITAYPKFYIETEMKDDQQAKITRDIALALQIGLPMSNKYFYDTYEITPPRDGEELIYPQKMMLEQQQQPDNGQQQLEQQQQQTYSEPVTFSGQEVLDKYIKGLSPKELQMQMNDVLNPVIDAVKNSETYTEIQEKLKKIYPKMDTLKFEGIIKTAMTTADLVGRTNAG</sequence>
<dbReference type="Proteomes" id="UP000033423">
    <property type="component" value="Unassembled WGS sequence"/>
</dbReference>
<protein>
    <submittedName>
        <fullName evidence="2">Portal protein</fullName>
    </submittedName>
</protein>
<keyword evidence="3" id="KW-1185">Reference proteome</keyword>
<organism evidence="2 3">
    <name type="scientific">Candidatus Magnetobacterium bavaricum</name>
    <dbReference type="NCBI Taxonomy" id="29290"/>
    <lineage>
        <taxon>Bacteria</taxon>
        <taxon>Pseudomonadati</taxon>
        <taxon>Nitrospirota</taxon>
        <taxon>Thermodesulfovibrionia</taxon>
        <taxon>Thermodesulfovibrionales</taxon>
        <taxon>Candidatus Magnetobacteriaceae</taxon>
        <taxon>Candidatus Magnetobacterium</taxon>
    </lineage>
</organism>